<evidence type="ECO:0000256" key="2">
    <source>
        <dbReference type="SAM" id="SignalP"/>
    </source>
</evidence>
<keyword evidence="2" id="KW-0732">Signal</keyword>
<dbReference type="Proteomes" id="UP000678276">
    <property type="component" value="Unassembled WGS sequence"/>
</dbReference>
<evidence type="ECO:0000256" key="1">
    <source>
        <dbReference type="SAM" id="MobiDB-lite"/>
    </source>
</evidence>
<evidence type="ECO:0000313" key="4">
    <source>
        <dbReference type="EMBL" id="MBP0614383.1"/>
    </source>
</evidence>
<gene>
    <name evidence="4" type="ORF">J6595_02110</name>
</gene>
<comment type="caution">
    <text evidence="4">The sequence shown here is derived from an EMBL/GenBank/DDBJ whole genome shotgun (WGS) entry which is preliminary data.</text>
</comment>
<feature type="region of interest" description="Disordered" evidence="1">
    <location>
        <begin position="31"/>
        <end position="53"/>
    </location>
</feature>
<dbReference type="InterPro" id="IPR027275">
    <property type="entry name" value="PRC-brl_dom"/>
</dbReference>
<name>A0ABS4BC95_9HYPH</name>
<dbReference type="SUPFAM" id="SSF50346">
    <property type="entry name" value="PRC-barrel domain"/>
    <property type="match status" value="1"/>
</dbReference>
<keyword evidence="5" id="KW-1185">Reference proteome</keyword>
<evidence type="ECO:0000313" key="5">
    <source>
        <dbReference type="Proteomes" id="UP000678276"/>
    </source>
</evidence>
<reference evidence="4 5" key="1">
    <citation type="submission" date="2021-04" db="EMBL/GenBank/DDBJ databases">
        <title>Whole genome sequence of Jiella sp. KSK16Y-1.</title>
        <authorList>
            <person name="Tuo L."/>
        </authorList>
    </citation>
    <scope>NUCLEOTIDE SEQUENCE [LARGE SCALE GENOMIC DNA]</scope>
    <source>
        <strain evidence="4 5">KSK16Y-1</strain>
    </source>
</reference>
<dbReference type="Gene3D" id="2.30.30.240">
    <property type="entry name" value="PRC-barrel domain"/>
    <property type="match status" value="1"/>
</dbReference>
<evidence type="ECO:0000259" key="3">
    <source>
        <dbReference type="Pfam" id="PF05239"/>
    </source>
</evidence>
<proteinExistence type="predicted"/>
<dbReference type="Pfam" id="PF05239">
    <property type="entry name" value="PRC"/>
    <property type="match status" value="1"/>
</dbReference>
<organism evidence="4 5">
    <name type="scientific">Jiella mangrovi</name>
    <dbReference type="NCBI Taxonomy" id="2821407"/>
    <lineage>
        <taxon>Bacteria</taxon>
        <taxon>Pseudomonadati</taxon>
        <taxon>Pseudomonadota</taxon>
        <taxon>Alphaproteobacteria</taxon>
        <taxon>Hyphomicrobiales</taxon>
        <taxon>Aurantimonadaceae</taxon>
        <taxon>Jiella</taxon>
    </lineage>
</organism>
<feature type="signal peptide" evidence="2">
    <location>
        <begin position="1"/>
        <end position="23"/>
    </location>
</feature>
<protein>
    <submittedName>
        <fullName evidence="4">PRC-barrel domain-containing protein</fullName>
    </submittedName>
</protein>
<dbReference type="InterPro" id="IPR011033">
    <property type="entry name" value="PRC_barrel-like_sf"/>
</dbReference>
<sequence length="157" mass="15561">MKIVTTAALTLCLALGAADGSFAQATGEESGATDAGAAGQADSGSTPDAAAVSPADASGVLAPISKEDAPVPQLNLMVGQVDEMKLIGADGQEVGEVDSVLGDANGNAMAITVEVGGFLGIGEKTVVLMLSDVSLDMGRIQTKLTKEQIEKLPAFGG</sequence>
<feature type="domain" description="PRC-barrel" evidence="3">
    <location>
        <begin position="83"/>
        <end position="148"/>
    </location>
</feature>
<dbReference type="EMBL" id="JAGJCF010000001">
    <property type="protein sequence ID" value="MBP0614383.1"/>
    <property type="molecule type" value="Genomic_DNA"/>
</dbReference>
<feature type="chain" id="PRO_5045677903" evidence="2">
    <location>
        <begin position="24"/>
        <end position="157"/>
    </location>
</feature>
<accession>A0ABS4BC95</accession>